<keyword evidence="2" id="KW-0472">Membrane</keyword>
<evidence type="ECO:0000256" key="2">
    <source>
        <dbReference type="SAM" id="Phobius"/>
    </source>
</evidence>
<reference evidence="3 4" key="1">
    <citation type="journal article" date="2021" name="MBio">
        <title>Poor Competitiveness of Bradyrhizobium in Pigeon Pea Root Colonization in Indian Soils.</title>
        <authorList>
            <person name="Chalasani D."/>
            <person name="Basu A."/>
            <person name="Pullabhotla S.V.S.R.N."/>
            <person name="Jorrin B."/>
            <person name="Neal A.L."/>
            <person name="Poole P.S."/>
            <person name="Podile A.R."/>
            <person name="Tkacz A."/>
        </authorList>
    </citation>
    <scope>NUCLEOTIDE SEQUENCE [LARGE SCALE GENOMIC DNA]</scope>
    <source>
        <strain evidence="3 4">HU56</strain>
    </source>
</reference>
<keyword evidence="2" id="KW-0812">Transmembrane</keyword>
<keyword evidence="2" id="KW-1133">Transmembrane helix</keyword>
<evidence type="ECO:0000313" key="4">
    <source>
        <dbReference type="Proteomes" id="UP000717752"/>
    </source>
</evidence>
<proteinExistence type="predicted"/>
<evidence type="ECO:0000313" key="3">
    <source>
        <dbReference type="EMBL" id="MBW9054924.1"/>
    </source>
</evidence>
<evidence type="ECO:0000256" key="1">
    <source>
        <dbReference type="SAM" id="MobiDB-lite"/>
    </source>
</evidence>
<dbReference type="EMBL" id="JAEUAK010000008">
    <property type="protein sequence ID" value="MBW9054924.1"/>
    <property type="molecule type" value="Genomic_DNA"/>
</dbReference>
<dbReference type="RefSeq" id="WP_183739698.1">
    <property type="nucleotide sequence ID" value="NZ_JAEUAK010000008.1"/>
</dbReference>
<feature type="transmembrane region" description="Helical" evidence="2">
    <location>
        <begin position="6"/>
        <end position="28"/>
    </location>
</feature>
<dbReference type="Proteomes" id="UP000717752">
    <property type="component" value="Unassembled WGS sequence"/>
</dbReference>
<name>A0ABS7H0N1_9HYPH</name>
<feature type="region of interest" description="Disordered" evidence="1">
    <location>
        <begin position="32"/>
        <end position="60"/>
    </location>
</feature>
<protein>
    <submittedName>
        <fullName evidence="3">Uncharacterized protein</fullName>
    </submittedName>
</protein>
<accession>A0ABS7H0N1</accession>
<keyword evidence="4" id="KW-1185">Reference proteome</keyword>
<comment type="caution">
    <text evidence="3">The sequence shown here is derived from an EMBL/GenBank/DDBJ whole genome shotgun (WGS) entry which is preliminary data.</text>
</comment>
<sequence>MRSLHYLLLIFVAPPLIALGLIFLVISWSWKEQPDPRPTGTVGVKKGDRIGTPTEPHPPR</sequence>
<organism evidence="3 4">
    <name type="scientific">Rhizobium mesosinicum</name>
    <dbReference type="NCBI Taxonomy" id="335017"/>
    <lineage>
        <taxon>Bacteria</taxon>
        <taxon>Pseudomonadati</taxon>
        <taxon>Pseudomonadota</taxon>
        <taxon>Alphaproteobacteria</taxon>
        <taxon>Hyphomicrobiales</taxon>
        <taxon>Rhizobiaceae</taxon>
        <taxon>Rhizobium/Agrobacterium group</taxon>
        <taxon>Rhizobium</taxon>
    </lineage>
</organism>
<gene>
    <name evidence="3" type="ORF">JNB85_21215</name>
</gene>